<name>A0ABN9Z969_PIPNA</name>
<dbReference type="EMBL" id="OY882869">
    <property type="protein sequence ID" value="CAK6434882.1"/>
    <property type="molecule type" value="Genomic_DNA"/>
</dbReference>
<evidence type="ECO:0000313" key="1">
    <source>
        <dbReference type="EMBL" id="CAK6434882.1"/>
    </source>
</evidence>
<keyword evidence="2" id="KW-1185">Reference proteome</keyword>
<gene>
    <name evidence="1" type="ORF">MPIPNATIZW_LOCUS3188</name>
</gene>
<protein>
    <submittedName>
        <fullName evidence="1">Uncharacterized protein</fullName>
    </submittedName>
</protein>
<organism evidence="1 2">
    <name type="scientific">Pipistrellus nathusii</name>
    <name type="common">Nathusius' pipistrelle</name>
    <dbReference type="NCBI Taxonomy" id="59473"/>
    <lineage>
        <taxon>Eukaryota</taxon>
        <taxon>Metazoa</taxon>
        <taxon>Chordata</taxon>
        <taxon>Craniata</taxon>
        <taxon>Vertebrata</taxon>
        <taxon>Euteleostomi</taxon>
        <taxon>Mammalia</taxon>
        <taxon>Eutheria</taxon>
        <taxon>Laurasiatheria</taxon>
        <taxon>Chiroptera</taxon>
        <taxon>Yangochiroptera</taxon>
        <taxon>Vespertilionidae</taxon>
        <taxon>Pipistrellus</taxon>
    </lineage>
</organism>
<dbReference type="Proteomes" id="UP001314169">
    <property type="component" value="Chromosome 12"/>
</dbReference>
<evidence type="ECO:0000313" key="2">
    <source>
        <dbReference type="Proteomes" id="UP001314169"/>
    </source>
</evidence>
<sequence>MKALSKYKALTHLFYLDAANKRVGAMKLMGEQPLGSHAIYIFDVFLGEVWLSETPILHPGCWQFLLWKLSRVEVAQPGERRRGTSVAFSLQSPPSISLERFYISFYF</sequence>
<reference evidence="1" key="1">
    <citation type="submission" date="2023-12" db="EMBL/GenBank/DDBJ databases">
        <authorList>
            <person name="Brown T."/>
        </authorList>
    </citation>
    <scope>NUCLEOTIDE SEQUENCE</scope>
</reference>
<accession>A0ABN9Z969</accession>
<proteinExistence type="predicted"/>